<proteinExistence type="predicted"/>
<protein>
    <submittedName>
        <fullName evidence="2">Uncharacterized protein</fullName>
    </submittedName>
</protein>
<evidence type="ECO:0000256" key="1">
    <source>
        <dbReference type="SAM" id="Phobius"/>
    </source>
</evidence>
<keyword evidence="1" id="KW-0812">Transmembrane</keyword>
<dbReference type="AlphaFoldDB" id="A0A1M4MP72"/>
<reference evidence="2 3" key="1">
    <citation type="submission" date="2016-08" db="EMBL/GenBank/DDBJ databases">
        <authorList>
            <person name="Seilhamer J.J."/>
        </authorList>
    </citation>
    <scope>NUCLEOTIDE SEQUENCE [LARGE SCALE GENOMIC DNA]</scope>
    <source>
        <strain evidence="2">L21-II-0</strain>
    </source>
</reference>
<keyword evidence="1" id="KW-1133">Transmembrane helix</keyword>
<evidence type="ECO:0000313" key="2">
    <source>
        <dbReference type="EMBL" id="SCL76666.1"/>
    </source>
</evidence>
<feature type="transmembrane region" description="Helical" evidence="1">
    <location>
        <begin position="33"/>
        <end position="50"/>
    </location>
</feature>
<dbReference type="STRING" id="118126.L21_2604"/>
<organism evidence="2 3">
    <name type="scientific">Methanoculleus chikugoensis</name>
    <dbReference type="NCBI Taxonomy" id="118126"/>
    <lineage>
        <taxon>Archaea</taxon>
        <taxon>Methanobacteriati</taxon>
        <taxon>Methanobacteriota</taxon>
        <taxon>Stenosarchaea group</taxon>
        <taxon>Methanomicrobia</taxon>
        <taxon>Methanomicrobiales</taxon>
        <taxon>Methanomicrobiaceae</taxon>
        <taxon>Methanoculleus</taxon>
    </lineage>
</organism>
<dbReference type="EMBL" id="FMID01000064">
    <property type="protein sequence ID" value="SCL76666.1"/>
    <property type="molecule type" value="Genomic_DNA"/>
</dbReference>
<keyword evidence="1" id="KW-0472">Membrane</keyword>
<gene>
    <name evidence="2" type="ORF">L21_2604</name>
</gene>
<dbReference type="Proteomes" id="UP000184671">
    <property type="component" value="Unassembled WGS sequence"/>
</dbReference>
<accession>A0A1M4MP72</accession>
<dbReference type="RefSeq" id="WP_143727312.1">
    <property type="nucleotide sequence ID" value="NZ_FMID01000064.1"/>
</dbReference>
<name>A0A1M4MP72_9EURY</name>
<feature type="transmembrane region" description="Helical" evidence="1">
    <location>
        <begin position="62"/>
        <end position="82"/>
    </location>
</feature>
<sequence length="83" mass="8832">MSMLRLLITAGAAFYVVVFLAQAARNWGVAGQAIAGVVLLAAVTALTWMHDELTLKRSEMTLLWVMVLGFLAYAAAHALGVLA</sequence>
<evidence type="ECO:0000313" key="3">
    <source>
        <dbReference type="Proteomes" id="UP000184671"/>
    </source>
</evidence>